<feature type="region of interest" description="Disordered" evidence="1">
    <location>
        <begin position="1"/>
        <end position="35"/>
    </location>
</feature>
<accession>A0A2Z7C0W6</accession>
<evidence type="ECO:0000313" key="2">
    <source>
        <dbReference type="EMBL" id="KZV38080.1"/>
    </source>
</evidence>
<dbReference type="EMBL" id="KV002321">
    <property type="protein sequence ID" value="KZV38080.1"/>
    <property type="molecule type" value="Genomic_DNA"/>
</dbReference>
<protein>
    <submittedName>
        <fullName evidence="2">Uncharacterized protein</fullName>
    </submittedName>
</protein>
<sequence length="132" mass="14823">MTSSQSADEERPAVAQAHKIQQTMRRPAASARDEATQVTIHEAVEATVISRKLSADEKRSERDEATSYRKIYQQRATVQPADDSADALCVDNQSQDTSRKIPVASYSGSSRKLHCYYISSRQRFQQKMNSVV</sequence>
<keyword evidence="3" id="KW-1185">Reference proteome</keyword>
<organism evidence="2 3">
    <name type="scientific">Dorcoceras hygrometricum</name>
    <dbReference type="NCBI Taxonomy" id="472368"/>
    <lineage>
        <taxon>Eukaryota</taxon>
        <taxon>Viridiplantae</taxon>
        <taxon>Streptophyta</taxon>
        <taxon>Embryophyta</taxon>
        <taxon>Tracheophyta</taxon>
        <taxon>Spermatophyta</taxon>
        <taxon>Magnoliopsida</taxon>
        <taxon>eudicotyledons</taxon>
        <taxon>Gunneridae</taxon>
        <taxon>Pentapetalae</taxon>
        <taxon>asterids</taxon>
        <taxon>lamiids</taxon>
        <taxon>Lamiales</taxon>
        <taxon>Gesneriaceae</taxon>
        <taxon>Didymocarpoideae</taxon>
        <taxon>Trichosporeae</taxon>
        <taxon>Loxocarpinae</taxon>
        <taxon>Dorcoceras</taxon>
    </lineage>
</organism>
<name>A0A2Z7C0W6_9LAMI</name>
<dbReference type="Proteomes" id="UP000250235">
    <property type="component" value="Unassembled WGS sequence"/>
</dbReference>
<evidence type="ECO:0000313" key="3">
    <source>
        <dbReference type="Proteomes" id="UP000250235"/>
    </source>
</evidence>
<dbReference type="AlphaFoldDB" id="A0A2Z7C0W6"/>
<reference evidence="2 3" key="1">
    <citation type="journal article" date="2015" name="Proc. Natl. Acad. Sci. U.S.A.">
        <title>The resurrection genome of Boea hygrometrica: A blueprint for survival of dehydration.</title>
        <authorList>
            <person name="Xiao L."/>
            <person name="Yang G."/>
            <person name="Zhang L."/>
            <person name="Yang X."/>
            <person name="Zhao S."/>
            <person name="Ji Z."/>
            <person name="Zhou Q."/>
            <person name="Hu M."/>
            <person name="Wang Y."/>
            <person name="Chen M."/>
            <person name="Xu Y."/>
            <person name="Jin H."/>
            <person name="Xiao X."/>
            <person name="Hu G."/>
            <person name="Bao F."/>
            <person name="Hu Y."/>
            <person name="Wan P."/>
            <person name="Li L."/>
            <person name="Deng X."/>
            <person name="Kuang T."/>
            <person name="Xiang C."/>
            <person name="Zhu J.K."/>
            <person name="Oliver M.J."/>
            <person name="He Y."/>
        </authorList>
    </citation>
    <scope>NUCLEOTIDE SEQUENCE [LARGE SCALE GENOMIC DNA]</scope>
    <source>
        <strain evidence="3">cv. XS01</strain>
    </source>
</reference>
<proteinExistence type="predicted"/>
<evidence type="ECO:0000256" key="1">
    <source>
        <dbReference type="SAM" id="MobiDB-lite"/>
    </source>
</evidence>
<gene>
    <name evidence="2" type="ORF">F511_43681</name>
</gene>